<dbReference type="Proteomes" id="UP000245626">
    <property type="component" value="Unassembled WGS sequence"/>
</dbReference>
<reference evidence="1 2" key="1">
    <citation type="journal article" date="2018" name="Mol. Biol. Evol.">
        <title>Broad Genomic Sampling Reveals a Smut Pathogenic Ancestry of the Fungal Clade Ustilaginomycotina.</title>
        <authorList>
            <person name="Kijpornyongpan T."/>
            <person name="Mondo S.J."/>
            <person name="Barry K."/>
            <person name="Sandor L."/>
            <person name="Lee J."/>
            <person name="Lipzen A."/>
            <person name="Pangilinan J."/>
            <person name="LaButti K."/>
            <person name="Hainaut M."/>
            <person name="Henrissat B."/>
            <person name="Grigoriev I.V."/>
            <person name="Spatafora J.W."/>
            <person name="Aime M.C."/>
        </authorList>
    </citation>
    <scope>NUCLEOTIDE SEQUENCE [LARGE SCALE GENOMIC DNA]</scope>
    <source>
        <strain evidence="1 2">SA 807</strain>
    </source>
</reference>
<protein>
    <submittedName>
        <fullName evidence="1">LEU5-mitochondrial coenzyme A transporter-member of the mitochondrial carrier family</fullName>
    </submittedName>
</protein>
<name>A0ACD0P3Z5_9BASI</name>
<keyword evidence="2" id="KW-1185">Reference proteome</keyword>
<evidence type="ECO:0000313" key="2">
    <source>
        <dbReference type="Proteomes" id="UP000245626"/>
    </source>
</evidence>
<proteinExistence type="predicted"/>
<evidence type="ECO:0000313" key="1">
    <source>
        <dbReference type="EMBL" id="PWN52825.1"/>
    </source>
</evidence>
<gene>
    <name evidence="1" type="ORF">IE53DRAFT_311364</name>
</gene>
<organism evidence="1 2">
    <name type="scientific">Violaceomyces palustris</name>
    <dbReference type="NCBI Taxonomy" id="1673888"/>
    <lineage>
        <taxon>Eukaryota</taxon>
        <taxon>Fungi</taxon>
        <taxon>Dikarya</taxon>
        <taxon>Basidiomycota</taxon>
        <taxon>Ustilaginomycotina</taxon>
        <taxon>Ustilaginomycetes</taxon>
        <taxon>Violaceomycetales</taxon>
        <taxon>Violaceomycetaceae</taxon>
        <taxon>Violaceomyces</taxon>
    </lineage>
</organism>
<sequence length="460" mass="49605">MPNGLTGPLRISKSLPPPANLSPPIFNLSLTASSEISPQPQHPSLCETDAAAELAVKANDERRGSTQSVAASGKGMDKTSWNYVLRSGFAGGIAGCVAKTAIAPLDRVKILFQAQNPEFQKYSGRWLGVFTAARDIVQTQGPFALFQGHSATLIRIFPYAAIKYMAYDKLHFYLMPTKEMETGARLFMAGSMSGVLSVFLTYPLELIRVRLAFETKRKKQAGSLKAIIRKIYFEGSTEAPFSGDARRRATRGAPTSSPAAAATGQPNGIANLSTSAVQIQAIKNGADSTSPVPQAAPSAATETTNKLLKKLPILKFYRGFSVTVMGMIPYAGTSFLVFGRCKTLLQGMFPPSEGAIGSEGSRRRWYWPSKTVVDLSAGALAGAISQTAAYPFEVIRRRQQVGGIIRPGSMLGMGETALWIWRTSGLKGFYVGLSIGFLKVVPMTSISFAVWLHMKRQMGI</sequence>
<dbReference type="EMBL" id="KZ819756">
    <property type="protein sequence ID" value="PWN52825.1"/>
    <property type="molecule type" value="Genomic_DNA"/>
</dbReference>
<accession>A0ACD0P3Z5</accession>